<evidence type="ECO:0000256" key="2">
    <source>
        <dbReference type="ARBA" id="ARBA00022448"/>
    </source>
</evidence>
<dbReference type="RefSeq" id="WP_122229847.1">
    <property type="nucleotide sequence ID" value="NZ_RDQO01000003.1"/>
</dbReference>
<dbReference type="Proteomes" id="UP000278006">
    <property type="component" value="Unassembled WGS sequence"/>
</dbReference>
<dbReference type="InterPro" id="IPR051010">
    <property type="entry name" value="BCAA_transport"/>
</dbReference>
<dbReference type="PRINTS" id="PR00337">
    <property type="entry name" value="LEUILEVALBP"/>
</dbReference>
<evidence type="ECO:0000256" key="1">
    <source>
        <dbReference type="ARBA" id="ARBA00010062"/>
    </source>
</evidence>
<sequence length="383" mass="41719">MVAAAQGTIKIGEINSYKAQPVFLDAYKQGMALALEEANAAGGVDGKKFELVIRDDNANPGEAVRQAEELLSREKVDILAGTFLSHVGLAMTDYAKQKQVFFLASEALTDKITWGDGNPYTYRLRTSTYMLAASLVPEAVKLNKKRWAVIYPNYEYGQSAAETFKRLLKQAQPDVEFVTEQAPPLGKVDAGSVVQAIADAKPDAVFNALFGADLAKLVRESATRGTFKDVPVVSVLSGEPEYLEPLRDEAPVGWIVTGYPWYAIDTPEHKAFVQAYQAKFGNGNLRLGSVVGYTTIKSIVEGVKRAGGKTDTESMTKAFSGLQVPTPDGVIEYRALDHQSTMGTYVGRVALKDGKGVMEDFYYVPGEKLLPSDEEVAKLRPAR</sequence>
<dbReference type="InterPro" id="IPR028081">
    <property type="entry name" value="Leu-bd"/>
</dbReference>
<dbReference type="OrthoDB" id="9783240at2"/>
<dbReference type="PANTHER" id="PTHR30483">
    <property type="entry name" value="LEUCINE-SPECIFIC-BINDING PROTEIN"/>
    <property type="match status" value="1"/>
</dbReference>
<evidence type="ECO:0000256" key="4">
    <source>
        <dbReference type="ARBA" id="ARBA00022970"/>
    </source>
</evidence>
<organism evidence="6 7">
    <name type="scientific">Corticibacter populi</name>
    <dbReference type="NCBI Taxonomy" id="1550736"/>
    <lineage>
        <taxon>Bacteria</taxon>
        <taxon>Pseudomonadati</taxon>
        <taxon>Pseudomonadota</taxon>
        <taxon>Betaproteobacteria</taxon>
        <taxon>Burkholderiales</taxon>
        <taxon>Comamonadaceae</taxon>
        <taxon>Corticibacter</taxon>
    </lineage>
</organism>
<dbReference type="SUPFAM" id="SSF53822">
    <property type="entry name" value="Periplasmic binding protein-like I"/>
    <property type="match status" value="1"/>
</dbReference>
<dbReference type="InterPro" id="IPR000709">
    <property type="entry name" value="Leu_Ile_Val-bd"/>
</dbReference>
<comment type="similarity">
    <text evidence="1">Belongs to the leucine-binding protein family.</text>
</comment>
<dbReference type="EMBL" id="RDQO01000003">
    <property type="protein sequence ID" value="RMX06024.1"/>
    <property type="molecule type" value="Genomic_DNA"/>
</dbReference>
<evidence type="ECO:0000256" key="3">
    <source>
        <dbReference type="ARBA" id="ARBA00022729"/>
    </source>
</evidence>
<comment type="caution">
    <text evidence="6">The sequence shown here is derived from an EMBL/GenBank/DDBJ whole genome shotgun (WGS) entry which is preliminary data.</text>
</comment>
<dbReference type="PANTHER" id="PTHR30483:SF37">
    <property type="entry name" value="ABC TRANSPORTER SUBSTRATE-BINDING PROTEIN"/>
    <property type="match status" value="1"/>
</dbReference>
<dbReference type="InterPro" id="IPR028082">
    <property type="entry name" value="Peripla_BP_I"/>
</dbReference>
<name>A0A3M6QSL2_9BURK</name>
<reference evidence="6 7" key="1">
    <citation type="submission" date="2018-10" db="EMBL/GenBank/DDBJ databases">
        <title>Draft genome of Cortibacter populi DSM10536.</title>
        <authorList>
            <person name="Bernier A.-M."/>
            <person name="Bernard K."/>
        </authorList>
    </citation>
    <scope>NUCLEOTIDE SEQUENCE [LARGE SCALE GENOMIC DNA]</scope>
    <source>
        <strain evidence="6 7">DSM 105136</strain>
    </source>
</reference>
<dbReference type="Pfam" id="PF13458">
    <property type="entry name" value="Peripla_BP_6"/>
    <property type="match status" value="1"/>
</dbReference>
<keyword evidence="3" id="KW-0732">Signal</keyword>
<dbReference type="GO" id="GO:0006865">
    <property type="term" value="P:amino acid transport"/>
    <property type="evidence" value="ECO:0007669"/>
    <property type="project" value="UniProtKB-KW"/>
</dbReference>
<accession>A0A3M6QSL2</accession>
<keyword evidence="2" id="KW-0813">Transport</keyword>
<protein>
    <submittedName>
        <fullName evidence="6">ABC transporter substrate-binding protein</fullName>
    </submittedName>
</protein>
<evidence type="ECO:0000313" key="7">
    <source>
        <dbReference type="Proteomes" id="UP000278006"/>
    </source>
</evidence>
<dbReference type="Gene3D" id="3.40.50.2300">
    <property type="match status" value="2"/>
</dbReference>
<dbReference type="CDD" id="cd06330">
    <property type="entry name" value="PBP1_As_SBP-like"/>
    <property type="match status" value="1"/>
</dbReference>
<keyword evidence="7" id="KW-1185">Reference proteome</keyword>
<dbReference type="AlphaFoldDB" id="A0A3M6QSL2"/>
<evidence type="ECO:0000259" key="5">
    <source>
        <dbReference type="Pfam" id="PF13458"/>
    </source>
</evidence>
<feature type="domain" description="Leucine-binding protein" evidence="5">
    <location>
        <begin position="24"/>
        <end position="354"/>
    </location>
</feature>
<keyword evidence="4" id="KW-0029">Amino-acid transport</keyword>
<gene>
    <name evidence="6" type="ORF">D8I35_10885</name>
</gene>
<evidence type="ECO:0000313" key="6">
    <source>
        <dbReference type="EMBL" id="RMX06024.1"/>
    </source>
</evidence>
<proteinExistence type="inferred from homology"/>